<keyword evidence="2" id="KW-1185">Reference proteome</keyword>
<proteinExistence type="predicted"/>
<reference evidence="1 2" key="1">
    <citation type="submission" date="2014-06" db="EMBL/GenBank/DDBJ databases">
        <title>The genome of the endonuclear symbiont Nucleicultrix amoebiphila.</title>
        <authorList>
            <person name="Schulz F."/>
            <person name="Horn M."/>
        </authorList>
    </citation>
    <scope>NUCLEOTIDE SEQUENCE [LARGE SCALE GENOMIC DNA]</scope>
    <source>
        <strain evidence="1 2">FS5</strain>
    </source>
</reference>
<organism evidence="1 2">
    <name type="scientific">Candidatus Nucleicultrix amoebiphila FS5</name>
    <dbReference type="NCBI Taxonomy" id="1414854"/>
    <lineage>
        <taxon>Bacteria</taxon>
        <taxon>Pseudomonadati</taxon>
        <taxon>Pseudomonadota</taxon>
        <taxon>Alphaproteobacteria</taxon>
        <taxon>Holosporales</taxon>
        <taxon>Candidatus Nucleicultricaceae</taxon>
        <taxon>Candidatus Nucleicultrix</taxon>
    </lineage>
</organism>
<protein>
    <submittedName>
        <fullName evidence="1">Uncharacterized protein</fullName>
    </submittedName>
</protein>
<dbReference type="RefSeq" id="WP_085784659.1">
    <property type="nucleotide sequence ID" value="NZ_CP008743.1"/>
</dbReference>
<evidence type="ECO:0000313" key="2">
    <source>
        <dbReference type="Proteomes" id="UP000237351"/>
    </source>
</evidence>
<evidence type="ECO:0000313" key="1">
    <source>
        <dbReference type="EMBL" id="ARN85124.1"/>
    </source>
</evidence>
<accession>A0A1W6N5I4</accession>
<sequence length="174" mass="19734">MTWPKIKTVDDQEAIPNTDTQGTFLRRFTVNGQKYLTFGEDNVPLSLELVALLKGEDESLVQAQKAIGFLPPLLQKISDSSMAIIAEPQELSKVTHLINQIKKQQALSFSGSDIEKDPSIREQTLAEHNHSLLAVLESVEKLQENLKIAFEQTTPLRNQKFIHHYKFPVVEERL</sequence>
<dbReference type="EMBL" id="CP008743">
    <property type="protein sequence ID" value="ARN85124.1"/>
    <property type="molecule type" value="Genomic_DNA"/>
</dbReference>
<dbReference type="KEGG" id="naf:GQ61_07315"/>
<dbReference type="Proteomes" id="UP000237351">
    <property type="component" value="Chromosome"/>
</dbReference>
<dbReference type="AlphaFoldDB" id="A0A1W6N5I4"/>
<name>A0A1W6N5I4_9PROT</name>
<gene>
    <name evidence="1" type="ORF">GQ61_07315</name>
</gene>